<feature type="transmembrane region" description="Helical" evidence="1">
    <location>
        <begin position="119"/>
        <end position="149"/>
    </location>
</feature>
<name>A0A9D1MKY3_9FIRM</name>
<evidence type="ECO:0000313" key="3">
    <source>
        <dbReference type="Proteomes" id="UP000824145"/>
    </source>
</evidence>
<evidence type="ECO:0000313" key="2">
    <source>
        <dbReference type="EMBL" id="HIU62395.1"/>
    </source>
</evidence>
<reference evidence="2" key="1">
    <citation type="submission" date="2020-10" db="EMBL/GenBank/DDBJ databases">
        <authorList>
            <person name="Gilroy R."/>
        </authorList>
    </citation>
    <scope>NUCLEOTIDE SEQUENCE</scope>
    <source>
        <strain evidence="2">9366</strain>
    </source>
</reference>
<comment type="caution">
    <text evidence="2">The sequence shown here is derived from an EMBL/GenBank/DDBJ whole genome shotgun (WGS) entry which is preliminary data.</text>
</comment>
<evidence type="ECO:0000256" key="1">
    <source>
        <dbReference type="SAM" id="Phobius"/>
    </source>
</evidence>
<dbReference type="EMBL" id="DVNJ01000003">
    <property type="protein sequence ID" value="HIU62395.1"/>
    <property type="molecule type" value="Genomic_DNA"/>
</dbReference>
<feature type="transmembrane region" description="Helical" evidence="1">
    <location>
        <begin position="51"/>
        <end position="75"/>
    </location>
</feature>
<keyword evidence="1" id="KW-0472">Membrane</keyword>
<sequence length="196" mass="20906">MSEQATKSENVKKESKASKIFFGLSVIYSLLSFLFYIGLDAFKINRDGWTAANIVVTVFLAAQIVIYAVFLAAGATKKQKKTYKAGKKSLKIAKKVVTKILALATSAAVIVSAGSDPGLLDIVALIVAALALAMAITEIIWRIVLFLIARKLKKTVRGKLGAEEGESLGSAAKARAKEYAAAAKEKLGGAKKEKKQ</sequence>
<dbReference type="AlphaFoldDB" id="A0A9D1MKY3"/>
<dbReference type="Proteomes" id="UP000824145">
    <property type="component" value="Unassembled WGS sequence"/>
</dbReference>
<organism evidence="2 3">
    <name type="scientific">Candidatus Caccalectryoclostridium excrementigallinarum</name>
    <dbReference type="NCBI Taxonomy" id="2840710"/>
    <lineage>
        <taxon>Bacteria</taxon>
        <taxon>Bacillati</taxon>
        <taxon>Bacillota</taxon>
        <taxon>Clostridia</taxon>
        <taxon>Christensenellales</taxon>
        <taxon>Christensenellaceae</taxon>
        <taxon>Christensenellaceae incertae sedis</taxon>
        <taxon>Candidatus Caccalectryoclostridium</taxon>
    </lineage>
</organism>
<keyword evidence="1" id="KW-1133">Transmembrane helix</keyword>
<accession>A0A9D1MKY3</accession>
<feature type="transmembrane region" description="Helical" evidence="1">
    <location>
        <begin position="20"/>
        <end position="39"/>
    </location>
</feature>
<reference evidence="2" key="2">
    <citation type="journal article" date="2021" name="PeerJ">
        <title>Extensive microbial diversity within the chicken gut microbiome revealed by metagenomics and culture.</title>
        <authorList>
            <person name="Gilroy R."/>
            <person name="Ravi A."/>
            <person name="Getino M."/>
            <person name="Pursley I."/>
            <person name="Horton D.L."/>
            <person name="Alikhan N.F."/>
            <person name="Baker D."/>
            <person name="Gharbi K."/>
            <person name="Hall N."/>
            <person name="Watson M."/>
            <person name="Adriaenssens E.M."/>
            <person name="Foster-Nyarko E."/>
            <person name="Jarju S."/>
            <person name="Secka A."/>
            <person name="Antonio M."/>
            <person name="Oren A."/>
            <person name="Chaudhuri R.R."/>
            <person name="La Ragione R."/>
            <person name="Hildebrand F."/>
            <person name="Pallen M.J."/>
        </authorList>
    </citation>
    <scope>NUCLEOTIDE SEQUENCE</scope>
    <source>
        <strain evidence="2">9366</strain>
    </source>
</reference>
<keyword evidence="1" id="KW-0812">Transmembrane</keyword>
<protein>
    <submittedName>
        <fullName evidence="2">Uncharacterized protein</fullName>
    </submittedName>
</protein>
<feature type="transmembrane region" description="Helical" evidence="1">
    <location>
        <begin position="96"/>
        <end position="113"/>
    </location>
</feature>
<proteinExistence type="predicted"/>
<gene>
    <name evidence="2" type="ORF">IAB07_01315</name>
</gene>